<dbReference type="AlphaFoldDB" id="A0A8X6UAV7"/>
<sequence length="146" mass="16966">MESGYEYGVICFSNRAIIKMHVQEFCSCKIEGCLESLFETWNQANQAIRIERLTEVERLQDYVVTPVPDEKPWFPTEDKKSSSIRMLCLWINLNFIHRILLRINGLFKDVLRRIDRAILGQIQPSSDTISQSVPENETSPLEETSE</sequence>
<reference evidence="2" key="1">
    <citation type="submission" date="2020-08" db="EMBL/GenBank/DDBJ databases">
        <title>Multicomponent nature underlies the extraordinary mechanical properties of spider dragline silk.</title>
        <authorList>
            <person name="Kono N."/>
            <person name="Nakamura H."/>
            <person name="Mori M."/>
            <person name="Yoshida Y."/>
            <person name="Ohtoshi R."/>
            <person name="Malay A.D."/>
            <person name="Moran D.A.P."/>
            <person name="Tomita M."/>
            <person name="Numata K."/>
            <person name="Arakawa K."/>
        </authorList>
    </citation>
    <scope>NUCLEOTIDE SEQUENCE</scope>
</reference>
<organism evidence="2 3">
    <name type="scientific">Nephila pilipes</name>
    <name type="common">Giant wood spider</name>
    <name type="synonym">Nephila maculata</name>
    <dbReference type="NCBI Taxonomy" id="299642"/>
    <lineage>
        <taxon>Eukaryota</taxon>
        <taxon>Metazoa</taxon>
        <taxon>Ecdysozoa</taxon>
        <taxon>Arthropoda</taxon>
        <taxon>Chelicerata</taxon>
        <taxon>Arachnida</taxon>
        <taxon>Araneae</taxon>
        <taxon>Araneomorphae</taxon>
        <taxon>Entelegynae</taxon>
        <taxon>Araneoidea</taxon>
        <taxon>Nephilidae</taxon>
        <taxon>Nephila</taxon>
    </lineage>
</organism>
<dbReference type="EMBL" id="BMAW01078481">
    <property type="protein sequence ID" value="GFU11172.1"/>
    <property type="molecule type" value="Genomic_DNA"/>
</dbReference>
<evidence type="ECO:0000313" key="2">
    <source>
        <dbReference type="EMBL" id="GFU11172.1"/>
    </source>
</evidence>
<dbReference type="Proteomes" id="UP000887013">
    <property type="component" value="Unassembled WGS sequence"/>
</dbReference>
<proteinExistence type="predicted"/>
<protein>
    <submittedName>
        <fullName evidence="2">Uncharacterized protein</fullName>
    </submittedName>
</protein>
<accession>A0A8X6UAV7</accession>
<feature type="region of interest" description="Disordered" evidence="1">
    <location>
        <begin position="127"/>
        <end position="146"/>
    </location>
</feature>
<evidence type="ECO:0000256" key="1">
    <source>
        <dbReference type="SAM" id="MobiDB-lite"/>
    </source>
</evidence>
<comment type="caution">
    <text evidence="2">The sequence shown here is derived from an EMBL/GenBank/DDBJ whole genome shotgun (WGS) entry which is preliminary data.</text>
</comment>
<keyword evidence="3" id="KW-1185">Reference proteome</keyword>
<evidence type="ECO:0000313" key="3">
    <source>
        <dbReference type="Proteomes" id="UP000887013"/>
    </source>
</evidence>
<gene>
    <name evidence="2" type="ORF">NPIL_343792</name>
</gene>
<name>A0A8X6UAV7_NEPPI</name>
<dbReference type="OrthoDB" id="6434902at2759"/>